<keyword evidence="5 7" id="KW-0472">Membrane</keyword>
<feature type="transmembrane region" description="Helical" evidence="7">
    <location>
        <begin position="117"/>
        <end position="136"/>
    </location>
</feature>
<dbReference type="SUPFAM" id="SSF81345">
    <property type="entry name" value="ABC transporter involved in vitamin B12 uptake, BtuC"/>
    <property type="match status" value="1"/>
</dbReference>
<comment type="similarity">
    <text evidence="2 6">Belongs to the ABC-3 integral membrane protein family.</text>
</comment>
<dbReference type="GO" id="GO:0043190">
    <property type="term" value="C:ATP-binding cassette (ABC) transporter complex"/>
    <property type="evidence" value="ECO:0007669"/>
    <property type="project" value="InterPro"/>
</dbReference>
<dbReference type="GO" id="GO:0010043">
    <property type="term" value="P:response to zinc ion"/>
    <property type="evidence" value="ECO:0007669"/>
    <property type="project" value="TreeGrafter"/>
</dbReference>
<proteinExistence type="inferred from homology"/>
<keyword evidence="4 7" id="KW-1133">Transmembrane helix</keyword>
<evidence type="ECO:0000256" key="6">
    <source>
        <dbReference type="RuleBase" id="RU003943"/>
    </source>
</evidence>
<dbReference type="Proteomes" id="UP000230273">
    <property type="component" value="Unassembled WGS sequence"/>
</dbReference>
<dbReference type="AlphaFoldDB" id="A0A2G9YX54"/>
<evidence type="ECO:0000256" key="2">
    <source>
        <dbReference type="ARBA" id="ARBA00008034"/>
    </source>
</evidence>
<keyword evidence="3 6" id="KW-0812">Transmembrane</keyword>
<dbReference type="PANTHER" id="PTHR30477:SF0">
    <property type="entry name" value="METAL TRANSPORT SYSTEM MEMBRANE PROTEIN TM_0125-RELATED"/>
    <property type="match status" value="1"/>
</dbReference>
<feature type="transmembrane region" description="Helical" evidence="7">
    <location>
        <begin position="232"/>
        <end position="252"/>
    </location>
</feature>
<comment type="subcellular location">
    <subcellularLocation>
        <location evidence="6">Cell membrane</location>
        <topology evidence="6">Multi-pass membrane protein</topology>
    </subcellularLocation>
    <subcellularLocation>
        <location evidence="1">Membrane</location>
        <topology evidence="1">Multi-pass membrane protein</topology>
    </subcellularLocation>
</comment>
<protein>
    <submittedName>
        <fullName evidence="8">ABC transporter</fullName>
    </submittedName>
</protein>
<dbReference type="Gene3D" id="1.10.3470.10">
    <property type="entry name" value="ABC transporter involved in vitamin B12 uptake, BtuC"/>
    <property type="match status" value="1"/>
</dbReference>
<evidence type="ECO:0000313" key="8">
    <source>
        <dbReference type="EMBL" id="PIP23792.1"/>
    </source>
</evidence>
<evidence type="ECO:0000256" key="1">
    <source>
        <dbReference type="ARBA" id="ARBA00004141"/>
    </source>
</evidence>
<feature type="transmembrane region" description="Helical" evidence="7">
    <location>
        <begin position="6"/>
        <end position="28"/>
    </location>
</feature>
<reference evidence="8 9" key="1">
    <citation type="submission" date="2017-09" db="EMBL/GenBank/DDBJ databases">
        <title>Depth-based differentiation of microbial function through sediment-hosted aquifers and enrichment of novel symbionts in the deep terrestrial subsurface.</title>
        <authorList>
            <person name="Probst A.J."/>
            <person name="Ladd B."/>
            <person name="Jarett J.K."/>
            <person name="Geller-Mcgrath D.E."/>
            <person name="Sieber C.M."/>
            <person name="Emerson J.B."/>
            <person name="Anantharaman K."/>
            <person name="Thomas B.C."/>
            <person name="Malmstrom R."/>
            <person name="Stieglmeier M."/>
            <person name="Klingl A."/>
            <person name="Woyke T."/>
            <person name="Ryan C.M."/>
            <person name="Banfield J.F."/>
        </authorList>
    </citation>
    <scope>NUCLEOTIDE SEQUENCE [LARGE SCALE GENOMIC DNA]</scope>
    <source>
        <strain evidence="8">CG23_combo_of_CG06-09_8_20_14_all_38_19</strain>
    </source>
</reference>
<feature type="transmembrane region" description="Helical" evidence="7">
    <location>
        <begin position="164"/>
        <end position="193"/>
    </location>
</feature>
<evidence type="ECO:0000256" key="7">
    <source>
        <dbReference type="SAM" id="Phobius"/>
    </source>
</evidence>
<feature type="transmembrane region" description="Helical" evidence="7">
    <location>
        <begin position="40"/>
        <end position="73"/>
    </location>
</feature>
<dbReference type="EMBL" id="PCRP01000021">
    <property type="protein sequence ID" value="PIP23792.1"/>
    <property type="molecule type" value="Genomic_DNA"/>
</dbReference>
<feature type="transmembrane region" description="Helical" evidence="7">
    <location>
        <begin position="205"/>
        <end position="226"/>
    </location>
</feature>
<keyword evidence="6" id="KW-0813">Transport</keyword>
<dbReference type="PANTHER" id="PTHR30477">
    <property type="entry name" value="ABC-TRANSPORTER METAL-BINDING PROTEIN"/>
    <property type="match status" value="1"/>
</dbReference>
<sequence length="256" mass="27768">MTNQLLLSLTTGIFIGGVAGYLGTLMVIKRMSVAVDPLSHLVLPGIALALLFHFDVSLGALFSIVLGMILIWFLELKTKLSTETLIAVVFTLGVAFALLILPEAEIEEIFVGDISKINFLSTIISAILSIIIFLIIKRIYSKMILIEISEDLAKVEGINSKKLLFIYLLSVAIIVALGVKIVGGLLTASLIAIPAATAKNLSKNLSQYSFLGIFFGILFPFLGISFFKFFPFSAGILITLVGGFIFLISSFLKKEK</sequence>
<dbReference type="GO" id="GO:0055085">
    <property type="term" value="P:transmembrane transport"/>
    <property type="evidence" value="ECO:0007669"/>
    <property type="project" value="InterPro"/>
</dbReference>
<dbReference type="InterPro" id="IPR037294">
    <property type="entry name" value="ABC_BtuC-like"/>
</dbReference>
<evidence type="ECO:0000256" key="5">
    <source>
        <dbReference type="ARBA" id="ARBA00023136"/>
    </source>
</evidence>
<name>A0A2G9YX54_9BACT</name>
<gene>
    <name evidence="8" type="ORF">COX36_01350</name>
</gene>
<evidence type="ECO:0000256" key="3">
    <source>
        <dbReference type="ARBA" id="ARBA00022692"/>
    </source>
</evidence>
<feature type="transmembrane region" description="Helical" evidence="7">
    <location>
        <begin position="85"/>
        <end position="105"/>
    </location>
</feature>
<dbReference type="Pfam" id="PF00950">
    <property type="entry name" value="ABC-3"/>
    <property type="match status" value="1"/>
</dbReference>
<dbReference type="InterPro" id="IPR001626">
    <property type="entry name" value="ABC_TroCD"/>
</dbReference>
<evidence type="ECO:0000313" key="9">
    <source>
        <dbReference type="Proteomes" id="UP000230273"/>
    </source>
</evidence>
<accession>A0A2G9YX54</accession>
<evidence type="ECO:0000256" key="4">
    <source>
        <dbReference type="ARBA" id="ARBA00022989"/>
    </source>
</evidence>
<comment type="caution">
    <text evidence="8">The sequence shown here is derived from an EMBL/GenBank/DDBJ whole genome shotgun (WGS) entry which is preliminary data.</text>
</comment>
<organism evidence="8 9">
    <name type="scientific">Candidatus Nealsonbacteria bacterium CG23_combo_of_CG06-09_8_20_14_all_38_19</name>
    <dbReference type="NCBI Taxonomy" id="1974721"/>
    <lineage>
        <taxon>Bacteria</taxon>
        <taxon>Candidatus Nealsoniibacteriota</taxon>
    </lineage>
</organism>